<evidence type="ECO:0000256" key="2">
    <source>
        <dbReference type="SAM" id="Phobius"/>
    </source>
</evidence>
<reference evidence="5 6" key="1">
    <citation type="submission" date="2018-07" db="EMBL/GenBank/DDBJ databases">
        <title>Dyella tabacisoli L4-6T, whole genome shotgun sequence.</title>
        <authorList>
            <person name="Zhou X.-K."/>
            <person name="Li W.-J."/>
            <person name="Duan Y.-Q."/>
        </authorList>
    </citation>
    <scope>NUCLEOTIDE SEQUENCE [LARGE SCALE GENOMIC DNA]</scope>
    <source>
        <strain evidence="5 6">L4-6</strain>
    </source>
</reference>
<dbReference type="InterPro" id="IPR031325">
    <property type="entry name" value="RHS_repeat"/>
</dbReference>
<feature type="domain" description="DUF6531" evidence="3">
    <location>
        <begin position="231"/>
        <end position="314"/>
    </location>
</feature>
<keyword evidence="6" id="KW-1185">Reference proteome</keyword>
<dbReference type="Pfam" id="PF05593">
    <property type="entry name" value="RHS_repeat"/>
    <property type="match status" value="3"/>
</dbReference>
<dbReference type="InterPro" id="IPR045351">
    <property type="entry name" value="DUF6531"/>
</dbReference>
<feature type="transmembrane region" description="Helical" evidence="2">
    <location>
        <begin position="37"/>
        <end position="55"/>
    </location>
</feature>
<protein>
    <submittedName>
        <fullName evidence="5">RHS repeat protein</fullName>
    </submittedName>
</protein>
<dbReference type="NCBIfam" id="TIGR03696">
    <property type="entry name" value="Rhs_assc_core"/>
    <property type="match status" value="1"/>
</dbReference>
<dbReference type="EMBL" id="QQAH01000001">
    <property type="protein sequence ID" value="RDD83191.1"/>
    <property type="molecule type" value="Genomic_DNA"/>
</dbReference>
<keyword evidence="2" id="KW-0472">Membrane</keyword>
<evidence type="ECO:0000256" key="1">
    <source>
        <dbReference type="ARBA" id="ARBA00022737"/>
    </source>
</evidence>
<gene>
    <name evidence="5" type="ORF">DVJ77_00870</name>
</gene>
<name>A0A369URP6_9GAMM</name>
<evidence type="ECO:0000259" key="4">
    <source>
        <dbReference type="Pfam" id="PF25023"/>
    </source>
</evidence>
<keyword evidence="1" id="KW-0677">Repeat</keyword>
<dbReference type="InterPro" id="IPR050708">
    <property type="entry name" value="T6SS_VgrG/RHS"/>
</dbReference>
<dbReference type="Proteomes" id="UP000253782">
    <property type="component" value="Unassembled WGS sequence"/>
</dbReference>
<dbReference type="Gene3D" id="2.180.10.10">
    <property type="entry name" value="RHS repeat-associated core"/>
    <property type="match status" value="4"/>
</dbReference>
<dbReference type="InterPro" id="IPR056823">
    <property type="entry name" value="TEN-like_YD-shell"/>
</dbReference>
<feature type="domain" description="Teneurin-like YD-shell" evidence="4">
    <location>
        <begin position="829"/>
        <end position="1053"/>
    </location>
</feature>
<organism evidence="5 6">
    <name type="scientific">Dyella tabacisoli</name>
    <dbReference type="NCBI Taxonomy" id="2282381"/>
    <lineage>
        <taxon>Bacteria</taxon>
        <taxon>Pseudomonadati</taxon>
        <taxon>Pseudomonadota</taxon>
        <taxon>Gammaproteobacteria</taxon>
        <taxon>Lysobacterales</taxon>
        <taxon>Rhodanobacteraceae</taxon>
        <taxon>Dyella</taxon>
    </lineage>
</organism>
<feature type="domain" description="Teneurin-like YD-shell" evidence="4">
    <location>
        <begin position="1151"/>
        <end position="1421"/>
    </location>
</feature>
<sequence length="1606" mass="171254">MHSTAAASAPSLSVFERWTTISRLDRSWQRSRNYRSLWSHIAALLLIFLCINVWSTRAEAQSCVQDGGTAVCTMAKQLAPRYSTPTETLSPCSGNPNVAPAPYDSTYTFTTEAAAAQFMLYSLECASSRCAAGSVYPIKPFVPSHNPIPGYSSEYACRGSGSPGNTECNGYAYVSHYTDTSGVCQSQVNTVDFRMSKQEPIACPMGSHRIDGSTGVCIKDAPQPCPCLAIGHPIQPGGGAKLFAETDYTPGTGPLSFSRNYNSFGYEAPSGAVSTAAANGILGRLWRTPYDSHLYAIAGSTYVTHSVVKADGSIKYFRPGGSEYPHFAGTPVETLIPQADGSWTFTSGTDLVETYDAQGRLTTLWDKSGGLRTLSYDSNNRLQSVTDVRGRSLSFAYQIADDLTQVVLMTTSAGEAYVYTLDRLSNLLSVDYPGGKTRRYVYEDANHNNAITGVFDENSSRYETVIYDWSGHASSSFLAPDIANGTIERNSFWIYDDGSTRVTDPLAQARTLTFSTINGVQNLTAASAPCVSCGLTMQSKSYDSAGYPANATDFNGSTTLYTYDDTRGLETQRVEASNDTATPSAKRTIQTDWHPQFRVPSERRTFNASHTLIAKMDWVYNARGQVLARCEVDPATAASYTCAVSGTPPTGVRRWTTTYCDAVDSTQCPLVGLVLSTAGPRTDVTDVTSYRYYLSTDESGCGTAGGACHRAGDLYQITDALGHVVTTVAYDKNGRVVRQRDVNGVITDLSYHPRGWLLTRTVRANADGSASAQDAMTQMAYDGVGNVTKVTDPDGVFVSYTYDAAHRLTDITDALGNRIHYTLDAAGNKIKEDIYDSTGIVRRTLSRSYNTLGQLTAVTDALNRAVFNAGYSDSYDANGNLVHTADALGVQRKQSYDGLHRLVSTLDNYNGTDTATQNTSSTFTYDARDQLTGATDPSSLTTTYTYDGLGNRTALQSPDTSNSSDTYDAAGNRLTHTDARGIVSASSYDAINRLIGTVYASTPALNVSYSYDDANSVTGCAASRPLGRLTRVVESSVTTVFCYDTRGNVTQKQQIIGSVTDTTQYTYTLAGRLSTLLSPSNTGVSDSYNANGQLSSVQVIPSGGSTASAIVSAITYLPFGPVSSYSLGNGQTVTRNYDANYALSDLTSPALNLHFARDAMGNITAEGNAQGASPATETYSYDSLYRLTSLNVAGTPVESFTYNPTGDRLSKTGGSLATGSYVYATGTHQLSSIGNAARTYDANGNTTASVSGGQAYGFGYNDRNRMAVVQASGATVGTYTYNAFDQRVQKVATLPTPLTQRFAYDEASHLIGEYASTGNRDTIWMADIPVATVDTVGTASTVNYIHADGLATPRAVTSSTGATIWSWPYVGNAFGELAPTSSSGYAFNFRFPGQYFDAESGLSNNVNRDYEAATGRFAQSDPLGVFGGQWSTYAYVSGNPLNLVDPMGLDGELAGFPGTVPIGPMSPGVRPIPIADPVLPPGVRVPSPGAVATGAVSAVATFCSSNPLAAGACILVGCVMPNATVNSCVDEPHPPAGACGSDNEDDCEREWRQARTVCRGLIYEQMQQAAGRRKKRSVIGVTGGYTDLEQCARGLVSERCGGNAVK</sequence>
<comment type="caution">
    <text evidence="5">The sequence shown here is derived from an EMBL/GenBank/DDBJ whole genome shotgun (WGS) entry which is preliminary data.</text>
</comment>
<dbReference type="Pfam" id="PF25023">
    <property type="entry name" value="TEN_YD-shell"/>
    <property type="match status" value="2"/>
</dbReference>
<dbReference type="Pfam" id="PF20148">
    <property type="entry name" value="DUF6531"/>
    <property type="match status" value="1"/>
</dbReference>
<dbReference type="PANTHER" id="PTHR32305">
    <property type="match status" value="1"/>
</dbReference>
<dbReference type="PANTHER" id="PTHR32305:SF15">
    <property type="entry name" value="PROTEIN RHSA-RELATED"/>
    <property type="match status" value="1"/>
</dbReference>
<evidence type="ECO:0000259" key="3">
    <source>
        <dbReference type="Pfam" id="PF20148"/>
    </source>
</evidence>
<dbReference type="InterPro" id="IPR022385">
    <property type="entry name" value="Rhs_assc_core"/>
</dbReference>
<evidence type="ECO:0000313" key="5">
    <source>
        <dbReference type="EMBL" id="RDD83191.1"/>
    </source>
</evidence>
<dbReference type="NCBIfam" id="TIGR01643">
    <property type="entry name" value="YD_repeat_2x"/>
    <property type="match status" value="4"/>
</dbReference>
<proteinExistence type="predicted"/>
<accession>A0A369URP6</accession>
<dbReference type="OrthoDB" id="9816400at2"/>
<keyword evidence="2" id="KW-1133">Transmembrane helix</keyword>
<dbReference type="InterPro" id="IPR006530">
    <property type="entry name" value="YD"/>
</dbReference>
<keyword evidence="2" id="KW-0812">Transmembrane</keyword>
<evidence type="ECO:0000313" key="6">
    <source>
        <dbReference type="Proteomes" id="UP000253782"/>
    </source>
</evidence>